<keyword evidence="3" id="KW-1185">Reference proteome</keyword>
<dbReference type="OrthoDB" id="422187at2759"/>
<dbReference type="InParanoid" id="A0A0V0QRD5"/>
<dbReference type="GO" id="GO:0000309">
    <property type="term" value="F:nicotinamide-nucleotide adenylyltransferase activity"/>
    <property type="evidence" value="ECO:0007669"/>
    <property type="project" value="TreeGrafter"/>
</dbReference>
<protein>
    <recommendedName>
        <fullName evidence="1">Cytidyltransferase-like domain-containing protein</fullName>
    </recommendedName>
</protein>
<dbReference type="InterPro" id="IPR004821">
    <property type="entry name" value="Cyt_trans-like"/>
</dbReference>
<proteinExistence type="predicted"/>
<sequence length="297" mass="35171">MEEKQSSQLINLPEHIDKQVFQLLLDRDSQSQMSKQKNVKINNKKVEDREFFTPISQKTLEDIKNNFSKYEKLCILYTQGAYNPIHKGHINMIKTAKEYLEENFNYKVIHAYVSPAPQTHINKKFAINENENQLILDIKERVKFAEITIKNMQLSDLITVDTWEANQGKVSHLDVWSSMQEFVEKQLEINQIQAKNVEVFWITGMDKIGNSKHSVDKARKQLNYKGKQYFLPVLIKQRPEMYMNSAQKMLQREVKEMKKQQQKDEKIFLLNDKGNYSSTEFRNLLIQYKIDKVETQE</sequence>
<dbReference type="InterPro" id="IPR051182">
    <property type="entry name" value="Euk_NMN_adenylyltrnsfrase"/>
</dbReference>
<dbReference type="Proteomes" id="UP000054937">
    <property type="component" value="Unassembled WGS sequence"/>
</dbReference>
<accession>A0A0V0QRD5</accession>
<feature type="domain" description="Cytidyltransferase-like" evidence="1">
    <location>
        <begin position="78"/>
        <end position="282"/>
    </location>
</feature>
<dbReference type="Gene3D" id="3.40.50.620">
    <property type="entry name" value="HUPs"/>
    <property type="match status" value="1"/>
</dbReference>
<comment type="caution">
    <text evidence="2">The sequence shown here is derived from an EMBL/GenBank/DDBJ whole genome shotgun (WGS) entry which is preliminary data.</text>
</comment>
<dbReference type="GO" id="GO:0004515">
    <property type="term" value="F:nicotinate-nucleotide adenylyltransferase activity"/>
    <property type="evidence" value="ECO:0007669"/>
    <property type="project" value="TreeGrafter"/>
</dbReference>
<evidence type="ECO:0000313" key="3">
    <source>
        <dbReference type="Proteomes" id="UP000054937"/>
    </source>
</evidence>
<organism evidence="2 3">
    <name type="scientific">Pseudocohnilembus persalinus</name>
    <name type="common">Ciliate</name>
    <dbReference type="NCBI Taxonomy" id="266149"/>
    <lineage>
        <taxon>Eukaryota</taxon>
        <taxon>Sar</taxon>
        <taxon>Alveolata</taxon>
        <taxon>Ciliophora</taxon>
        <taxon>Intramacronucleata</taxon>
        <taxon>Oligohymenophorea</taxon>
        <taxon>Scuticociliatia</taxon>
        <taxon>Philasterida</taxon>
        <taxon>Pseudocohnilembidae</taxon>
        <taxon>Pseudocohnilembus</taxon>
    </lineage>
</organism>
<dbReference type="SUPFAM" id="SSF52374">
    <property type="entry name" value="Nucleotidylyl transferase"/>
    <property type="match status" value="1"/>
</dbReference>
<name>A0A0V0QRD5_PSEPJ</name>
<reference evidence="2 3" key="1">
    <citation type="journal article" date="2015" name="Sci. Rep.">
        <title>Genome of the facultative scuticociliatosis pathogen Pseudocohnilembus persalinus provides insight into its virulence through horizontal gene transfer.</title>
        <authorList>
            <person name="Xiong J."/>
            <person name="Wang G."/>
            <person name="Cheng J."/>
            <person name="Tian M."/>
            <person name="Pan X."/>
            <person name="Warren A."/>
            <person name="Jiang C."/>
            <person name="Yuan D."/>
            <person name="Miao W."/>
        </authorList>
    </citation>
    <scope>NUCLEOTIDE SEQUENCE [LARGE SCALE GENOMIC DNA]</scope>
    <source>
        <strain evidence="2">36N120E</strain>
    </source>
</reference>
<dbReference type="PANTHER" id="PTHR12039:SF0">
    <property type="entry name" value="NICOTINAMIDE-NUCLEOTIDE ADENYLYLTRANSFERASE"/>
    <property type="match status" value="1"/>
</dbReference>
<evidence type="ECO:0000259" key="1">
    <source>
        <dbReference type="Pfam" id="PF01467"/>
    </source>
</evidence>
<dbReference type="OMA" id="HIGHINM"/>
<dbReference type="AlphaFoldDB" id="A0A0V0QRD5"/>
<dbReference type="GO" id="GO:0009435">
    <property type="term" value="P:NAD+ biosynthetic process"/>
    <property type="evidence" value="ECO:0007669"/>
    <property type="project" value="TreeGrafter"/>
</dbReference>
<evidence type="ECO:0000313" key="2">
    <source>
        <dbReference type="EMBL" id="KRX04753.1"/>
    </source>
</evidence>
<dbReference type="EMBL" id="LDAU01000111">
    <property type="protein sequence ID" value="KRX04753.1"/>
    <property type="molecule type" value="Genomic_DNA"/>
</dbReference>
<dbReference type="PANTHER" id="PTHR12039">
    <property type="entry name" value="NICOTINAMIDE MONONUCLEOTIDE ADENYLYLTRANSFERASE"/>
    <property type="match status" value="1"/>
</dbReference>
<dbReference type="Pfam" id="PF01467">
    <property type="entry name" value="CTP_transf_like"/>
    <property type="match status" value="1"/>
</dbReference>
<gene>
    <name evidence="2" type="ORF">PPERSA_11809</name>
</gene>
<dbReference type="NCBIfam" id="TIGR00125">
    <property type="entry name" value="cyt_tran_rel"/>
    <property type="match status" value="1"/>
</dbReference>
<dbReference type="InterPro" id="IPR014729">
    <property type="entry name" value="Rossmann-like_a/b/a_fold"/>
</dbReference>